<proteinExistence type="predicted"/>
<dbReference type="Gramene" id="PSS21196">
    <property type="protein sequence ID" value="PSS21196"/>
    <property type="gene ID" value="CEY00_Acc10238"/>
</dbReference>
<gene>
    <name evidence="3" type="ORF">CEY00_Acc10238</name>
</gene>
<accession>A0A2R6R5A8</accession>
<dbReference type="Proteomes" id="UP000241394">
    <property type="component" value="Chromosome LG9"/>
</dbReference>
<keyword evidence="2" id="KW-0812">Transmembrane</keyword>
<evidence type="ECO:0000313" key="4">
    <source>
        <dbReference type="Proteomes" id="UP000241394"/>
    </source>
</evidence>
<dbReference type="AlphaFoldDB" id="A0A2R6R5A8"/>
<evidence type="ECO:0000256" key="2">
    <source>
        <dbReference type="SAM" id="Phobius"/>
    </source>
</evidence>
<reference evidence="3 4" key="1">
    <citation type="submission" date="2017-07" db="EMBL/GenBank/DDBJ databases">
        <title>An improved, manually edited Actinidia chinensis var. chinensis (kiwifruit) genome highlights the challenges associated with draft genomes and gene prediction in plants.</title>
        <authorList>
            <person name="Pilkington S."/>
            <person name="Crowhurst R."/>
            <person name="Hilario E."/>
            <person name="Nardozza S."/>
            <person name="Fraser L."/>
            <person name="Peng Y."/>
            <person name="Gunaseelan K."/>
            <person name="Simpson R."/>
            <person name="Tahir J."/>
            <person name="Deroles S."/>
            <person name="Templeton K."/>
            <person name="Luo Z."/>
            <person name="Davy M."/>
            <person name="Cheng C."/>
            <person name="Mcneilage M."/>
            <person name="Scaglione D."/>
            <person name="Liu Y."/>
            <person name="Zhang Q."/>
            <person name="Datson P."/>
            <person name="De Silva N."/>
            <person name="Gardiner S."/>
            <person name="Bassett H."/>
            <person name="Chagne D."/>
            <person name="Mccallum J."/>
            <person name="Dzierzon H."/>
            <person name="Deng C."/>
            <person name="Wang Y.-Y."/>
            <person name="Barron N."/>
            <person name="Manako K."/>
            <person name="Bowen J."/>
            <person name="Foster T."/>
            <person name="Erridge Z."/>
            <person name="Tiffin H."/>
            <person name="Waite C."/>
            <person name="Davies K."/>
            <person name="Grierson E."/>
            <person name="Laing W."/>
            <person name="Kirk R."/>
            <person name="Chen X."/>
            <person name="Wood M."/>
            <person name="Montefiori M."/>
            <person name="Brummell D."/>
            <person name="Schwinn K."/>
            <person name="Catanach A."/>
            <person name="Fullerton C."/>
            <person name="Li D."/>
            <person name="Meiyalaghan S."/>
            <person name="Nieuwenhuizen N."/>
            <person name="Read N."/>
            <person name="Prakash R."/>
            <person name="Hunter D."/>
            <person name="Zhang H."/>
            <person name="Mckenzie M."/>
            <person name="Knabel M."/>
            <person name="Harris A."/>
            <person name="Allan A."/>
            <person name="Chen A."/>
            <person name="Janssen B."/>
            <person name="Plunkett B."/>
            <person name="Dwamena C."/>
            <person name="Voogd C."/>
            <person name="Leif D."/>
            <person name="Lafferty D."/>
            <person name="Souleyre E."/>
            <person name="Varkonyi-Gasic E."/>
            <person name="Gambi F."/>
            <person name="Hanley J."/>
            <person name="Yao J.-L."/>
            <person name="Cheung J."/>
            <person name="David K."/>
            <person name="Warren B."/>
            <person name="Marsh K."/>
            <person name="Snowden K."/>
            <person name="Lin-Wang K."/>
            <person name="Brian L."/>
            <person name="Martinez-Sanchez M."/>
            <person name="Wang M."/>
            <person name="Ileperuma N."/>
            <person name="Macnee N."/>
            <person name="Campin R."/>
            <person name="Mcatee P."/>
            <person name="Drummond R."/>
            <person name="Espley R."/>
            <person name="Ireland H."/>
            <person name="Wu R."/>
            <person name="Atkinson R."/>
            <person name="Karunairetnam S."/>
            <person name="Bulley S."/>
            <person name="Chunkath S."/>
            <person name="Hanley Z."/>
            <person name="Storey R."/>
            <person name="Thrimawithana A."/>
            <person name="Thomson S."/>
            <person name="David C."/>
            <person name="Testolin R."/>
        </authorList>
    </citation>
    <scope>NUCLEOTIDE SEQUENCE [LARGE SCALE GENOMIC DNA]</scope>
    <source>
        <strain evidence="4">cv. Red5</strain>
        <tissue evidence="3">Young leaf</tissue>
    </source>
</reference>
<feature type="compositionally biased region" description="Polar residues" evidence="1">
    <location>
        <begin position="74"/>
        <end position="85"/>
    </location>
</feature>
<protein>
    <submittedName>
        <fullName evidence="3">Uncharacterized protein</fullName>
    </submittedName>
</protein>
<dbReference type="OMA" id="DRTDPHP"/>
<keyword evidence="4" id="KW-1185">Reference proteome</keyword>
<evidence type="ECO:0000313" key="3">
    <source>
        <dbReference type="EMBL" id="PSS21196.1"/>
    </source>
</evidence>
<reference evidence="4" key="2">
    <citation type="journal article" date="2018" name="BMC Genomics">
        <title>A manually annotated Actinidia chinensis var. chinensis (kiwifruit) genome highlights the challenges associated with draft genomes and gene prediction in plants.</title>
        <authorList>
            <person name="Pilkington S.M."/>
            <person name="Crowhurst R."/>
            <person name="Hilario E."/>
            <person name="Nardozza S."/>
            <person name="Fraser L."/>
            <person name="Peng Y."/>
            <person name="Gunaseelan K."/>
            <person name="Simpson R."/>
            <person name="Tahir J."/>
            <person name="Deroles S.C."/>
            <person name="Templeton K."/>
            <person name="Luo Z."/>
            <person name="Davy M."/>
            <person name="Cheng C."/>
            <person name="McNeilage M."/>
            <person name="Scaglione D."/>
            <person name="Liu Y."/>
            <person name="Zhang Q."/>
            <person name="Datson P."/>
            <person name="De Silva N."/>
            <person name="Gardiner S.E."/>
            <person name="Bassett H."/>
            <person name="Chagne D."/>
            <person name="McCallum J."/>
            <person name="Dzierzon H."/>
            <person name="Deng C."/>
            <person name="Wang Y.Y."/>
            <person name="Barron L."/>
            <person name="Manako K."/>
            <person name="Bowen J."/>
            <person name="Foster T.M."/>
            <person name="Erridge Z.A."/>
            <person name="Tiffin H."/>
            <person name="Waite C.N."/>
            <person name="Davies K.M."/>
            <person name="Grierson E.P."/>
            <person name="Laing W.A."/>
            <person name="Kirk R."/>
            <person name="Chen X."/>
            <person name="Wood M."/>
            <person name="Montefiori M."/>
            <person name="Brummell D.A."/>
            <person name="Schwinn K.E."/>
            <person name="Catanach A."/>
            <person name="Fullerton C."/>
            <person name="Li D."/>
            <person name="Meiyalaghan S."/>
            <person name="Nieuwenhuizen N."/>
            <person name="Read N."/>
            <person name="Prakash R."/>
            <person name="Hunter D."/>
            <person name="Zhang H."/>
            <person name="McKenzie M."/>
            <person name="Knabel M."/>
            <person name="Harris A."/>
            <person name="Allan A.C."/>
            <person name="Gleave A."/>
            <person name="Chen A."/>
            <person name="Janssen B.J."/>
            <person name="Plunkett B."/>
            <person name="Ampomah-Dwamena C."/>
            <person name="Voogd C."/>
            <person name="Leif D."/>
            <person name="Lafferty D."/>
            <person name="Souleyre E.J.F."/>
            <person name="Varkonyi-Gasic E."/>
            <person name="Gambi F."/>
            <person name="Hanley J."/>
            <person name="Yao J.L."/>
            <person name="Cheung J."/>
            <person name="David K.M."/>
            <person name="Warren B."/>
            <person name="Marsh K."/>
            <person name="Snowden K.C."/>
            <person name="Lin-Wang K."/>
            <person name="Brian L."/>
            <person name="Martinez-Sanchez M."/>
            <person name="Wang M."/>
            <person name="Ileperuma N."/>
            <person name="Macnee N."/>
            <person name="Campin R."/>
            <person name="McAtee P."/>
            <person name="Drummond R.S.M."/>
            <person name="Espley R.V."/>
            <person name="Ireland H.S."/>
            <person name="Wu R."/>
            <person name="Atkinson R.G."/>
            <person name="Karunairetnam S."/>
            <person name="Bulley S."/>
            <person name="Chunkath S."/>
            <person name="Hanley Z."/>
            <person name="Storey R."/>
            <person name="Thrimawithana A.H."/>
            <person name="Thomson S."/>
            <person name="David C."/>
            <person name="Testolin R."/>
            <person name="Huang H."/>
            <person name="Hellens R.P."/>
            <person name="Schaffer R.J."/>
        </authorList>
    </citation>
    <scope>NUCLEOTIDE SEQUENCE [LARGE SCALE GENOMIC DNA]</scope>
    <source>
        <strain evidence="4">cv. Red5</strain>
    </source>
</reference>
<dbReference type="STRING" id="1590841.A0A2R6R5A8"/>
<dbReference type="InParanoid" id="A0A2R6R5A8"/>
<evidence type="ECO:0000256" key="1">
    <source>
        <dbReference type="SAM" id="MobiDB-lite"/>
    </source>
</evidence>
<dbReference type="OrthoDB" id="1936969at2759"/>
<feature type="region of interest" description="Disordered" evidence="1">
    <location>
        <begin position="58"/>
        <end position="93"/>
    </location>
</feature>
<keyword evidence="2" id="KW-0472">Membrane</keyword>
<sequence>MESRYHAPVHVEASRPSLGFPLGTPLLLIIIFSVSGILSCCYHWAKLRFLCRSVSADTDPEADNAEPLSKPETTHTGLKQNQSPSLPVLMPGDQTPKFIALPCPC</sequence>
<dbReference type="PANTHER" id="PTHR34291:SF1">
    <property type="entry name" value="HYDROXYPROLINE-RICH GLYCOPROTEIN FAMILY PROTEIN"/>
    <property type="match status" value="1"/>
</dbReference>
<keyword evidence="2" id="KW-1133">Transmembrane helix</keyword>
<dbReference type="InterPro" id="IPR037699">
    <property type="entry name" value="At5g65660-like"/>
</dbReference>
<dbReference type="PANTHER" id="PTHR34291">
    <property type="entry name" value="HYDROXYPROLINE-RICH GLYCOPROTEIN FAMILY PROTEIN"/>
    <property type="match status" value="1"/>
</dbReference>
<comment type="caution">
    <text evidence="3">The sequence shown here is derived from an EMBL/GenBank/DDBJ whole genome shotgun (WGS) entry which is preliminary data.</text>
</comment>
<dbReference type="EMBL" id="NKQK01000009">
    <property type="protein sequence ID" value="PSS21196.1"/>
    <property type="molecule type" value="Genomic_DNA"/>
</dbReference>
<organism evidence="3 4">
    <name type="scientific">Actinidia chinensis var. chinensis</name>
    <name type="common">Chinese soft-hair kiwi</name>
    <dbReference type="NCBI Taxonomy" id="1590841"/>
    <lineage>
        <taxon>Eukaryota</taxon>
        <taxon>Viridiplantae</taxon>
        <taxon>Streptophyta</taxon>
        <taxon>Embryophyta</taxon>
        <taxon>Tracheophyta</taxon>
        <taxon>Spermatophyta</taxon>
        <taxon>Magnoliopsida</taxon>
        <taxon>eudicotyledons</taxon>
        <taxon>Gunneridae</taxon>
        <taxon>Pentapetalae</taxon>
        <taxon>asterids</taxon>
        <taxon>Ericales</taxon>
        <taxon>Actinidiaceae</taxon>
        <taxon>Actinidia</taxon>
    </lineage>
</organism>
<name>A0A2R6R5A8_ACTCC</name>
<feature type="transmembrane region" description="Helical" evidence="2">
    <location>
        <begin position="26"/>
        <end position="45"/>
    </location>
</feature>